<reference evidence="2" key="1">
    <citation type="journal article" date="2014" name="Proc. Natl. Acad. Sci. U.S.A.">
        <title>Extensive sampling of basidiomycete genomes demonstrates inadequacy of the white-rot/brown-rot paradigm for wood decay fungi.</title>
        <authorList>
            <person name="Riley R."/>
            <person name="Salamov A.A."/>
            <person name="Brown D.W."/>
            <person name="Nagy L.G."/>
            <person name="Floudas D."/>
            <person name="Held B.W."/>
            <person name="Levasseur A."/>
            <person name="Lombard V."/>
            <person name="Morin E."/>
            <person name="Otillar R."/>
            <person name="Lindquist E.A."/>
            <person name="Sun H."/>
            <person name="LaButti K.M."/>
            <person name="Schmutz J."/>
            <person name="Jabbour D."/>
            <person name="Luo H."/>
            <person name="Baker S.E."/>
            <person name="Pisabarro A.G."/>
            <person name="Walton J.D."/>
            <person name="Blanchette R.A."/>
            <person name="Henrissat B."/>
            <person name="Martin F."/>
            <person name="Cullen D."/>
            <person name="Hibbett D.S."/>
            <person name="Grigoriev I.V."/>
        </authorList>
    </citation>
    <scope>NUCLEOTIDE SEQUENCE [LARGE SCALE GENOMIC DNA]</scope>
    <source>
        <strain evidence="2">CBS 339.88</strain>
    </source>
</reference>
<dbReference type="InterPro" id="IPR012337">
    <property type="entry name" value="RNaseH-like_sf"/>
</dbReference>
<dbReference type="STRING" id="685588.A0A067S547"/>
<evidence type="ECO:0008006" key="3">
    <source>
        <dbReference type="Google" id="ProtNLM"/>
    </source>
</evidence>
<protein>
    <recommendedName>
        <fullName evidence="3">RNase H type-1 domain-containing protein</fullName>
    </recommendedName>
</protein>
<name>A0A067S547_GALM3</name>
<evidence type="ECO:0000313" key="1">
    <source>
        <dbReference type="EMBL" id="KDR64992.1"/>
    </source>
</evidence>
<gene>
    <name evidence="1" type="ORF">GALMADRAFT_149094</name>
</gene>
<sequence>MDFALVLEHDKSEIYHFDRSRSDYNPSIDLGFAPFTGATPLKPKPFWCYLGFFFDRKLTFHEHVRFYSTKAFSSVKAMRMLGSSTRGLEPTEKRLLYRSCVVPIATYGYRLWFFEGARCKGALKLLGQMQRKAALWITGAFSTSPGPGVEALAGLLPFHLLLERLNYRAILRIGTLSETHPVRSLLAGHMLGKAKPHPLSYQSMSRRQKLNTKGPIMEIFKRLPELTEHLEPMASHARPGHRFRDRYWSRIHFEESLLPLTEDRNFELYLDFIADMFMSDDGGLCVGTDANATSKKHTQSVAAGVLFSQGVEVNRFRWLVGRTTAPDAEQSAICRAIEGAVKHPCRHIAIFTDSIASAKRALDTSLHSLQSHSLRACKVLETWLEDDPLRWISFHFVPTKLKWRYQHMAHNYAATAYHRPVDFGSRVTFDRLRSESDSRIALRWAQAVANRPQHLGRDFLQLTTLGKKPKPILPSTRKGGPYIRESGADAASFARMCRCILNHAPIGSYYDRFNIDEPHGCSQCGAPRETRSHILSYCPKYERNSPTDRLHGLLMFLLDNPQAFSFTRQAAAPQGIG</sequence>
<proteinExistence type="predicted"/>
<dbReference type="PANTHER" id="PTHR33481:SF1">
    <property type="entry name" value="ENDONUCLEASE_EXONUCLEASE_PHOSPHATASE DOMAIN-CONTAINING PROTEIN-RELATED"/>
    <property type="match status" value="1"/>
</dbReference>
<dbReference type="OrthoDB" id="3258143at2759"/>
<dbReference type="GO" id="GO:0003676">
    <property type="term" value="F:nucleic acid binding"/>
    <property type="evidence" value="ECO:0007669"/>
    <property type="project" value="InterPro"/>
</dbReference>
<accession>A0A067S547</accession>
<dbReference type="Proteomes" id="UP000027222">
    <property type="component" value="Unassembled WGS sequence"/>
</dbReference>
<dbReference type="InterPro" id="IPR036397">
    <property type="entry name" value="RNaseH_sf"/>
</dbReference>
<dbReference type="EMBL" id="KL142602">
    <property type="protein sequence ID" value="KDR64992.1"/>
    <property type="molecule type" value="Genomic_DNA"/>
</dbReference>
<organism evidence="1 2">
    <name type="scientific">Galerina marginata (strain CBS 339.88)</name>
    <dbReference type="NCBI Taxonomy" id="685588"/>
    <lineage>
        <taxon>Eukaryota</taxon>
        <taxon>Fungi</taxon>
        <taxon>Dikarya</taxon>
        <taxon>Basidiomycota</taxon>
        <taxon>Agaricomycotina</taxon>
        <taxon>Agaricomycetes</taxon>
        <taxon>Agaricomycetidae</taxon>
        <taxon>Agaricales</taxon>
        <taxon>Agaricineae</taxon>
        <taxon>Strophariaceae</taxon>
        <taxon>Galerina</taxon>
    </lineage>
</organism>
<dbReference type="PANTHER" id="PTHR33481">
    <property type="entry name" value="REVERSE TRANSCRIPTASE"/>
    <property type="match status" value="1"/>
</dbReference>
<dbReference type="SUPFAM" id="SSF53098">
    <property type="entry name" value="Ribonuclease H-like"/>
    <property type="match status" value="1"/>
</dbReference>
<keyword evidence="2" id="KW-1185">Reference proteome</keyword>
<dbReference type="HOGENOM" id="CLU_034014_1_0_1"/>
<evidence type="ECO:0000313" key="2">
    <source>
        <dbReference type="Proteomes" id="UP000027222"/>
    </source>
</evidence>
<dbReference type="Gene3D" id="3.30.420.10">
    <property type="entry name" value="Ribonuclease H-like superfamily/Ribonuclease H"/>
    <property type="match status" value="1"/>
</dbReference>
<dbReference type="AlphaFoldDB" id="A0A067S547"/>